<evidence type="ECO:0000313" key="2">
    <source>
        <dbReference type="Proteomes" id="UP001516400"/>
    </source>
</evidence>
<reference evidence="1 2" key="1">
    <citation type="journal article" date="2021" name="BMC Biol.">
        <title>Horizontally acquired antibacterial genes associated with adaptive radiation of ladybird beetles.</title>
        <authorList>
            <person name="Li H.S."/>
            <person name="Tang X.F."/>
            <person name="Huang Y.H."/>
            <person name="Xu Z.Y."/>
            <person name="Chen M.L."/>
            <person name="Du X.Y."/>
            <person name="Qiu B.Y."/>
            <person name="Chen P.T."/>
            <person name="Zhang W."/>
            <person name="Slipinski A."/>
            <person name="Escalona H.E."/>
            <person name="Waterhouse R.M."/>
            <person name="Zwick A."/>
            <person name="Pang H."/>
        </authorList>
    </citation>
    <scope>NUCLEOTIDE SEQUENCE [LARGE SCALE GENOMIC DNA]</scope>
    <source>
        <strain evidence="1">SYSU2018</strain>
    </source>
</reference>
<dbReference type="EMBL" id="JABFTP020000021">
    <property type="protein sequence ID" value="KAL3268530.1"/>
    <property type="molecule type" value="Genomic_DNA"/>
</dbReference>
<proteinExistence type="predicted"/>
<name>A0ABD2MQ66_9CUCU</name>
<dbReference type="Proteomes" id="UP001516400">
    <property type="component" value="Unassembled WGS sequence"/>
</dbReference>
<evidence type="ECO:0000313" key="1">
    <source>
        <dbReference type="EMBL" id="KAL3268530.1"/>
    </source>
</evidence>
<keyword evidence="2" id="KW-1185">Reference proteome</keyword>
<dbReference type="AlphaFoldDB" id="A0ABD2MQ66"/>
<accession>A0ABD2MQ66</accession>
<comment type="caution">
    <text evidence="1">The sequence shown here is derived from an EMBL/GenBank/DDBJ whole genome shotgun (WGS) entry which is preliminary data.</text>
</comment>
<organism evidence="1 2">
    <name type="scientific">Cryptolaemus montrouzieri</name>
    <dbReference type="NCBI Taxonomy" id="559131"/>
    <lineage>
        <taxon>Eukaryota</taxon>
        <taxon>Metazoa</taxon>
        <taxon>Ecdysozoa</taxon>
        <taxon>Arthropoda</taxon>
        <taxon>Hexapoda</taxon>
        <taxon>Insecta</taxon>
        <taxon>Pterygota</taxon>
        <taxon>Neoptera</taxon>
        <taxon>Endopterygota</taxon>
        <taxon>Coleoptera</taxon>
        <taxon>Polyphaga</taxon>
        <taxon>Cucujiformia</taxon>
        <taxon>Coccinelloidea</taxon>
        <taxon>Coccinellidae</taxon>
        <taxon>Scymninae</taxon>
        <taxon>Scymnini</taxon>
        <taxon>Cryptolaemus</taxon>
    </lineage>
</organism>
<sequence>MCSGATNFPPSTYSSNFLLNAISEDEEGRGNNNTVVKPQQGFFSCFSKEVSINFIKKRKLYKPNLG</sequence>
<gene>
    <name evidence="1" type="ORF">HHI36_007639</name>
</gene>
<protein>
    <submittedName>
        <fullName evidence="1">Uncharacterized protein</fullName>
    </submittedName>
</protein>